<dbReference type="GO" id="GO:0004605">
    <property type="term" value="F:phosphatidate cytidylyltransferase activity"/>
    <property type="evidence" value="ECO:0007669"/>
    <property type="project" value="UniProtKB-UniRule"/>
</dbReference>
<dbReference type="PANTHER" id="PTHR13619:SF0">
    <property type="entry name" value="PHOSPHATIDATE CYTIDYLYLTRANSFERASE, MITOCHONDRIAL"/>
    <property type="match status" value="1"/>
</dbReference>
<dbReference type="Proteomes" id="UP001497497">
    <property type="component" value="Unassembled WGS sequence"/>
</dbReference>
<keyword evidence="11 20" id="KW-0999">Mitochondrion inner membrane</keyword>
<keyword evidence="22" id="KW-1185">Reference proteome</keyword>
<dbReference type="PANTHER" id="PTHR13619">
    <property type="entry name" value="PHOSPHATIDATE CYTIDYLYLTRANSFERASE, MITOCHONDRIAL"/>
    <property type="match status" value="1"/>
</dbReference>
<evidence type="ECO:0000256" key="19">
    <source>
        <dbReference type="ARBA" id="ARBA00031502"/>
    </source>
</evidence>
<proteinExistence type="inferred from homology"/>
<dbReference type="GO" id="GO:0032049">
    <property type="term" value="P:cardiolipin biosynthetic process"/>
    <property type="evidence" value="ECO:0007669"/>
    <property type="project" value="UniProtKB-UniRule"/>
</dbReference>
<evidence type="ECO:0000256" key="3">
    <source>
        <dbReference type="ARBA" id="ARBA00005119"/>
    </source>
</evidence>
<keyword evidence="10 20" id="KW-0548">Nucleotidyltransferase</keyword>
<gene>
    <name evidence="21" type="ORF">GSLYS_00008552001</name>
</gene>
<evidence type="ECO:0000313" key="22">
    <source>
        <dbReference type="Proteomes" id="UP001497497"/>
    </source>
</evidence>
<evidence type="ECO:0000256" key="6">
    <source>
        <dbReference type="ARBA" id="ARBA00012487"/>
    </source>
</evidence>
<dbReference type="EMBL" id="CAXITT010000176">
    <property type="protein sequence ID" value="CAL1534592.1"/>
    <property type="molecule type" value="Genomic_DNA"/>
</dbReference>
<name>A0AAV2HL62_LYMST</name>
<keyword evidence="9 20" id="KW-0808">Transferase</keyword>
<dbReference type="PIRSF" id="PIRSF028840">
    <property type="entry name" value="Mmp37"/>
    <property type="match status" value="1"/>
</dbReference>
<accession>A0AAV2HL62</accession>
<keyword evidence="16 20" id="KW-0594">Phospholipid biosynthesis</keyword>
<evidence type="ECO:0000256" key="11">
    <source>
        <dbReference type="ARBA" id="ARBA00022792"/>
    </source>
</evidence>
<dbReference type="Pfam" id="PF09139">
    <property type="entry name" value="Tam41_Mmp37"/>
    <property type="match status" value="1"/>
</dbReference>
<evidence type="ECO:0000256" key="8">
    <source>
        <dbReference type="ARBA" id="ARBA00022516"/>
    </source>
</evidence>
<comment type="pathway">
    <text evidence="4">Lipid metabolism.</text>
</comment>
<evidence type="ECO:0000256" key="16">
    <source>
        <dbReference type="ARBA" id="ARBA00023209"/>
    </source>
</evidence>
<evidence type="ECO:0000256" key="20">
    <source>
        <dbReference type="PIRNR" id="PIRNR028840"/>
    </source>
</evidence>
<evidence type="ECO:0000256" key="7">
    <source>
        <dbReference type="ARBA" id="ARBA00018337"/>
    </source>
</evidence>
<keyword evidence="17 20" id="KW-1208">Phospholipid metabolism</keyword>
<comment type="pathway">
    <text evidence="3 20">Phospholipid metabolism; CDP-diacylglycerol biosynthesis; CDP-diacylglycerol from sn-glycerol 3-phosphate: step 3/3.</text>
</comment>
<dbReference type="AlphaFoldDB" id="A0AAV2HL62"/>
<keyword evidence="13 20" id="KW-0443">Lipid metabolism</keyword>
<dbReference type="GO" id="GO:0016024">
    <property type="term" value="P:CDP-diacylglycerol biosynthetic process"/>
    <property type="evidence" value="ECO:0007669"/>
    <property type="project" value="UniProtKB-UniRule"/>
</dbReference>
<dbReference type="InterPro" id="IPR015222">
    <property type="entry name" value="Tam41"/>
</dbReference>
<evidence type="ECO:0000256" key="4">
    <source>
        <dbReference type="ARBA" id="ARBA00005189"/>
    </source>
</evidence>
<evidence type="ECO:0000256" key="18">
    <source>
        <dbReference type="ARBA" id="ARBA00029893"/>
    </source>
</evidence>
<comment type="catalytic activity">
    <reaction evidence="20">
        <text>a 1,2-diacyl-sn-glycero-3-phosphate + CTP + H(+) = a CDP-1,2-diacyl-sn-glycerol + diphosphate</text>
        <dbReference type="Rhea" id="RHEA:16229"/>
        <dbReference type="ChEBI" id="CHEBI:15378"/>
        <dbReference type="ChEBI" id="CHEBI:33019"/>
        <dbReference type="ChEBI" id="CHEBI:37563"/>
        <dbReference type="ChEBI" id="CHEBI:58332"/>
        <dbReference type="ChEBI" id="CHEBI:58608"/>
        <dbReference type="EC" id="2.7.7.41"/>
    </reaction>
</comment>
<evidence type="ECO:0000256" key="9">
    <source>
        <dbReference type="ARBA" id="ARBA00022679"/>
    </source>
</evidence>
<keyword evidence="8 20" id="KW-0444">Lipid biosynthesis</keyword>
<keyword evidence="14 20" id="KW-0496">Mitochondrion</keyword>
<evidence type="ECO:0000256" key="5">
    <source>
        <dbReference type="ARBA" id="ARBA00005458"/>
    </source>
</evidence>
<evidence type="ECO:0000256" key="2">
    <source>
        <dbReference type="ARBA" id="ARBA00004443"/>
    </source>
</evidence>
<keyword evidence="15 20" id="KW-0472">Membrane</keyword>
<evidence type="ECO:0000313" key="21">
    <source>
        <dbReference type="EMBL" id="CAL1534592.1"/>
    </source>
</evidence>
<evidence type="ECO:0000256" key="13">
    <source>
        <dbReference type="ARBA" id="ARBA00023098"/>
    </source>
</evidence>
<comment type="similarity">
    <text evidence="5 20">Belongs to the TAM41 family.</text>
</comment>
<comment type="cofactor">
    <cofactor evidence="1 20">
        <name>Mg(2+)</name>
        <dbReference type="ChEBI" id="CHEBI:18420"/>
    </cofactor>
</comment>
<comment type="function">
    <text evidence="20">Catalyzes the conversion of phosphatidic acid (PA) to CDP-diacylglycerol (CDP-DAG), an essential intermediate in the synthesis of phosphatidylglycerol, cardiolipin and phosphatidylinositol.</text>
</comment>
<evidence type="ECO:0000256" key="14">
    <source>
        <dbReference type="ARBA" id="ARBA00023128"/>
    </source>
</evidence>
<dbReference type="GO" id="GO:0005743">
    <property type="term" value="C:mitochondrial inner membrane"/>
    <property type="evidence" value="ECO:0007669"/>
    <property type="project" value="UniProtKB-SubCell"/>
</dbReference>
<evidence type="ECO:0000256" key="17">
    <source>
        <dbReference type="ARBA" id="ARBA00023264"/>
    </source>
</evidence>
<reference evidence="21 22" key="1">
    <citation type="submission" date="2024-04" db="EMBL/GenBank/DDBJ databases">
        <authorList>
            <consortium name="Genoscope - CEA"/>
            <person name="William W."/>
        </authorList>
    </citation>
    <scope>NUCLEOTIDE SEQUENCE [LARGE SCALE GENOMIC DNA]</scope>
</reference>
<evidence type="ECO:0000256" key="1">
    <source>
        <dbReference type="ARBA" id="ARBA00001946"/>
    </source>
</evidence>
<protein>
    <recommendedName>
        <fullName evidence="7 20">Phosphatidate cytidylyltransferase, mitochondrial</fullName>
        <ecNumber evidence="6 20">2.7.7.41</ecNumber>
    </recommendedName>
    <alternativeName>
        <fullName evidence="18 20">CDP-diacylglycerol synthase</fullName>
    </alternativeName>
    <alternativeName>
        <fullName evidence="19 20">Mitochondrial translocator assembly and maintenance protein 41 homolog</fullName>
    </alternativeName>
</protein>
<sequence length="431" mass="49163">MGSKSVIIRYVQNQISHNCHSSPLSKFRNLSQGILDSSKLHDFSCIHKSTHLRYICITKGLVLNIHPQTEHKSLNQQPILKKTNDTSTCTSNSLKELSLCTGKMTQKVLYNNIVEDFPEGIQMAFAYGSGVFQPYSLQETGNMLDFIFVVDKPKKWHSQNLERHPHHYSFLKKFGPHTVARIQERYGAGIYFNALVPMHGHLIKYGVISTARLITDLLDWESLYISGRLHKPVSLIILPTNEDLITAMKVNLRSAVHAALLLLPDMFTEEQLYTTITSLSYAGDFRMGIAEDNNQACSLISNIVKPSLPFFRRMYGPILREEEHVTWWQNEGQFEQALTFHSRHHHLKCLPGQVLYGLLMHKFQIGVFPDLEEIIKRHAYDSECGKHVANSLRHIVKKSSAIQILKGALTLGFSKSLRYALNNILKKIRSI</sequence>
<keyword evidence="12 20" id="KW-0460">Magnesium</keyword>
<evidence type="ECO:0000256" key="15">
    <source>
        <dbReference type="ARBA" id="ARBA00023136"/>
    </source>
</evidence>
<comment type="subcellular location">
    <subcellularLocation>
        <location evidence="2 20">Mitochondrion inner membrane</location>
        <topology evidence="2 20">Peripheral membrane protein</topology>
        <orientation evidence="2 20">Matrix side</orientation>
    </subcellularLocation>
</comment>
<evidence type="ECO:0000256" key="12">
    <source>
        <dbReference type="ARBA" id="ARBA00022842"/>
    </source>
</evidence>
<comment type="caution">
    <text evidence="21">The sequence shown here is derived from an EMBL/GenBank/DDBJ whole genome shotgun (WGS) entry which is preliminary data.</text>
</comment>
<organism evidence="21 22">
    <name type="scientific">Lymnaea stagnalis</name>
    <name type="common">Great pond snail</name>
    <name type="synonym">Helix stagnalis</name>
    <dbReference type="NCBI Taxonomy" id="6523"/>
    <lineage>
        <taxon>Eukaryota</taxon>
        <taxon>Metazoa</taxon>
        <taxon>Spiralia</taxon>
        <taxon>Lophotrochozoa</taxon>
        <taxon>Mollusca</taxon>
        <taxon>Gastropoda</taxon>
        <taxon>Heterobranchia</taxon>
        <taxon>Euthyneura</taxon>
        <taxon>Panpulmonata</taxon>
        <taxon>Hygrophila</taxon>
        <taxon>Lymnaeoidea</taxon>
        <taxon>Lymnaeidae</taxon>
        <taxon>Lymnaea</taxon>
    </lineage>
</organism>
<dbReference type="EC" id="2.7.7.41" evidence="6 20"/>
<evidence type="ECO:0000256" key="10">
    <source>
        <dbReference type="ARBA" id="ARBA00022695"/>
    </source>
</evidence>